<reference evidence="3" key="1">
    <citation type="submission" date="2022-10" db="EMBL/GenBank/DDBJ databases">
        <title>Genome assembly of Pristionchus species.</title>
        <authorList>
            <person name="Yoshida K."/>
            <person name="Sommer R.J."/>
        </authorList>
    </citation>
    <scope>NUCLEOTIDE SEQUENCE [LARGE SCALE GENOMIC DNA]</scope>
    <source>
        <strain evidence="3">RS5460</strain>
    </source>
</reference>
<keyword evidence="3" id="KW-1185">Reference proteome</keyword>
<dbReference type="Proteomes" id="UP001328107">
    <property type="component" value="Unassembled WGS sequence"/>
</dbReference>
<comment type="caution">
    <text evidence="2">The sequence shown here is derived from an EMBL/GenBank/DDBJ whole genome shotgun (WGS) entry which is preliminary data.</text>
</comment>
<dbReference type="EMBL" id="BTRK01000003">
    <property type="protein sequence ID" value="GMR43553.1"/>
    <property type="molecule type" value="Genomic_DNA"/>
</dbReference>
<feature type="region of interest" description="Disordered" evidence="1">
    <location>
        <begin position="1"/>
        <end position="35"/>
    </location>
</feature>
<evidence type="ECO:0000256" key="1">
    <source>
        <dbReference type="SAM" id="MobiDB-lite"/>
    </source>
</evidence>
<gene>
    <name evidence="2" type="ORF">PMAYCL1PPCAC_13748</name>
</gene>
<evidence type="ECO:0000313" key="3">
    <source>
        <dbReference type="Proteomes" id="UP001328107"/>
    </source>
</evidence>
<dbReference type="AlphaFoldDB" id="A0AAN4ZLR5"/>
<sequence>MSASISSRSFETSMKAMRKRPRDCPNECRSGKAHPSPERFGVPGLSFIAPSTELLVVTWVSLVSHNLQTSARTWRSCS</sequence>
<organism evidence="2 3">
    <name type="scientific">Pristionchus mayeri</name>
    <dbReference type="NCBI Taxonomy" id="1317129"/>
    <lineage>
        <taxon>Eukaryota</taxon>
        <taxon>Metazoa</taxon>
        <taxon>Ecdysozoa</taxon>
        <taxon>Nematoda</taxon>
        <taxon>Chromadorea</taxon>
        <taxon>Rhabditida</taxon>
        <taxon>Rhabditina</taxon>
        <taxon>Diplogasteromorpha</taxon>
        <taxon>Diplogasteroidea</taxon>
        <taxon>Neodiplogasteridae</taxon>
        <taxon>Pristionchus</taxon>
    </lineage>
</organism>
<evidence type="ECO:0000313" key="2">
    <source>
        <dbReference type="EMBL" id="GMR43553.1"/>
    </source>
</evidence>
<feature type="compositionally biased region" description="Polar residues" evidence="1">
    <location>
        <begin position="1"/>
        <end position="12"/>
    </location>
</feature>
<name>A0AAN4ZLR5_9BILA</name>
<accession>A0AAN4ZLR5</accession>
<protein>
    <submittedName>
        <fullName evidence="2">Uncharacterized protein</fullName>
    </submittedName>
</protein>
<proteinExistence type="predicted"/>